<dbReference type="Pfam" id="PF20257">
    <property type="entry name" value="SAM_HAT_C"/>
    <property type="match status" value="1"/>
</dbReference>
<dbReference type="SUPFAM" id="SSF101852">
    <property type="entry name" value="Bacterial fluorinating enzyme, C-terminal domain"/>
    <property type="match status" value="1"/>
</dbReference>
<evidence type="ECO:0008006" key="7">
    <source>
        <dbReference type="Google" id="ProtNLM"/>
    </source>
</evidence>
<sequence>MIVLFTDFGLEGPYTGQVKAALWRIAPIVPVIDLFADAPAQRPREAAYLLAAYVDAMPAGSVFLCVVDPTVGSERPAVAARIDGRWFVGPGNGLFEPLLRRASTARTFFIHSGPEPVSASFHGRDLFAPAAAHLAKGGDVGECGLVEGKIPRFLDWPDDLPVIVYVDVYGNLMTGLRACIIPDDAVLVVAGRRLVRARTFSDVPLGAAFWYENANGLAEVAVNRGRADRLFERGVGDEVQIISAKS</sequence>
<feature type="domain" description="S-adenosyl-l-methionine hydroxide adenosyltransferase N-terminal" evidence="3">
    <location>
        <begin position="2"/>
        <end position="143"/>
    </location>
</feature>
<dbReference type="Proteomes" id="UP000233293">
    <property type="component" value="Unassembled WGS sequence"/>
</dbReference>
<evidence type="ECO:0000256" key="2">
    <source>
        <dbReference type="ARBA" id="ARBA00024035"/>
    </source>
</evidence>
<dbReference type="PANTHER" id="PTHR35092:SF1">
    <property type="entry name" value="CHLORINASE MJ1651"/>
    <property type="match status" value="1"/>
</dbReference>
<dbReference type="OrthoDB" id="9792195at2"/>
<comment type="caution">
    <text evidence="5">The sequence shown here is derived from an EMBL/GenBank/DDBJ whole genome shotgun (WGS) entry which is preliminary data.</text>
</comment>
<comment type="similarity">
    <text evidence="2">Belongs to the SAM hydrolase / SAM-dependent halogenase family.</text>
</comment>
<dbReference type="Pfam" id="PF01887">
    <property type="entry name" value="SAM_HAT_N"/>
    <property type="match status" value="1"/>
</dbReference>
<dbReference type="AlphaFoldDB" id="A0A2N3PWW9"/>
<dbReference type="SUPFAM" id="SSF102522">
    <property type="entry name" value="Bacterial fluorinating enzyme, N-terminal domain"/>
    <property type="match status" value="1"/>
</dbReference>
<dbReference type="PANTHER" id="PTHR35092">
    <property type="entry name" value="CHLORINASE MJ1651"/>
    <property type="match status" value="1"/>
</dbReference>
<evidence type="ECO:0000259" key="3">
    <source>
        <dbReference type="Pfam" id="PF01887"/>
    </source>
</evidence>
<evidence type="ECO:0000313" key="5">
    <source>
        <dbReference type="EMBL" id="PKU24881.1"/>
    </source>
</evidence>
<dbReference type="InterPro" id="IPR046470">
    <property type="entry name" value="SAM_HAT_C"/>
</dbReference>
<keyword evidence="6" id="KW-1185">Reference proteome</keyword>
<dbReference type="EMBL" id="PIUM01000008">
    <property type="protein sequence ID" value="PKU24881.1"/>
    <property type="molecule type" value="Genomic_DNA"/>
</dbReference>
<dbReference type="InterPro" id="IPR023228">
    <property type="entry name" value="SAM_OH_AdoTrfase_N_sf"/>
</dbReference>
<dbReference type="Gene3D" id="2.40.30.90">
    <property type="entry name" value="Bacterial fluorinating enzyme like"/>
    <property type="match status" value="1"/>
</dbReference>
<feature type="domain" description="S-adenosyl-l-methionine hydroxide adenosyltransferase C-terminal" evidence="4">
    <location>
        <begin position="163"/>
        <end position="240"/>
    </location>
</feature>
<dbReference type="InterPro" id="IPR046469">
    <property type="entry name" value="SAM_HAT_N"/>
</dbReference>
<gene>
    <name evidence="5" type="ORF">CWS72_09585</name>
</gene>
<proteinExistence type="inferred from homology"/>
<dbReference type="InterPro" id="IPR023227">
    <property type="entry name" value="SAM_OH_AdoTrfase_C_sf"/>
</dbReference>
<dbReference type="Gene3D" id="3.40.50.10790">
    <property type="entry name" value="S-adenosyl-l-methionine hydroxide adenosyltransferase, N-terminal"/>
    <property type="match status" value="1"/>
</dbReference>
<evidence type="ECO:0000256" key="1">
    <source>
        <dbReference type="ARBA" id="ARBA00022691"/>
    </source>
</evidence>
<accession>A0A2N3PWW9</accession>
<evidence type="ECO:0000313" key="6">
    <source>
        <dbReference type="Proteomes" id="UP000233293"/>
    </source>
</evidence>
<dbReference type="InterPro" id="IPR002747">
    <property type="entry name" value="SAM_OH_AdoTrfase"/>
</dbReference>
<organism evidence="5 6">
    <name type="scientific">Telmatospirillum siberiense</name>
    <dbReference type="NCBI Taxonomy" id="382514"/>
    <lineage>
        <taxon>Bacteria</taxon>
        <taxon>Pseudomonadati</taxon>
        <taxon>Pseudomonadota</taxon>
        <taxon>Alphaproteobacteria</taxon>
        <taxon>Rhodospirillales</taxon>
        <taxon>Rhodospirillaceae</taxon>
        <taxon>Telmatospirillum</taxon>
    </lineage>
</organism>
<dbReference type="PIRSF" id="PIRSF006779">
    <property type="entry name" value="UCP006779"/>
    <property type="match status" value="1"/>
</dbReference>
<name>A0A2N3PWW9_9PROT</name>
<reference evidence="6" key="1">
    <citation type="submission" date="2017-12" db="EMBL/GenBank/DDBJ databases">
        <title>Draft genome sequence of Telmatospirillum siberiense 26-4b1T, an acidotolerant peatland alphaproteobacterium potentially involved in sulfur cycling.</title>
        <authorList>
            <person name="Hausmann B."/>
            <person name="Pjevac P."/>
            <person name="Schreck K."/>
            <person name="Herbold C.W."/>
            <person name="Daims H."/>
            <person name="Wagner M."/>
            <person name="Pester M."/>
            <person name="Loy A."/>
        </authorList>
    </citation>
    <scope>NUCLEOTIDE SEQUENCE [LARGE SCALE GENOMIC DNA]</scope>
    <source>
        <strain evidence="6">26-4b1</strain>
    </source>
</reference>
<protein>
    <recommendedName>
        <fullName evidence="7">SAM-dependent chlorinase/fluorinase</fullName>
    </recommendedName>
</protein>
<keyword evidence="1" id="KW-0949">S-adenosyl-L-methionine</keyword>
<evidence type="ECO:0000259" key="4">
    <source>
        <dbReference type="Pfam" id="PF20257"/>
    </source>
</evidence>